<feature type="region of interest" description="Disordered" evidence="1">
    <location>
        <begin position="1"/>
        <end position="26"/>
    </location>
</feature>
<keyword evidence="3" id="KW-1185">Reference proteome</keyword>
<dbReference type="Proteomes" id="UP001176941">
    <property type="component" value="Chromosome 16"/>
</dbReference>
<feature type="compositionally biased region" description="Basic and acidic residues" evidence="1">
    <location>
        <begin position="1"/>
        <end position="16"/>
    </location>
</feature>
<evidence type="ECO:0000313" key="3">
    <source>
        <dbReference type="Proteomes" id="UP001176941"/>
    </source>
</evidence>
<reference evidence="2" key="1">
    <citation type="submission" date="2023-04" db="EMBL/GenBank/DDBJ databases">
        <authorList>
            <consortium name="ELIXIR-Norway"/>
        </authorList>
    </citation>
    <scope>NUCLEOTIDE SEQUENCE [LARGE SCALE GENOMIC DNA]</scope>
</reference>
<accession>A0ABN8Y7N3</accession>
<evidence type="ECO:0000313" key="2">
    <source>
        <dbReference type="EMBL" id="CAI9157567.1"/>
    </source>
</evidence>
<name>A0ABN8Y7N3_RANTA</name>
<evidence type="ECO:0000256" key="1">
    <source>
        <dbReference type="SAM" id="MobiDB-lite"/>
    </source>
</evidence>
<organism evidence="2 3">
    <name type="scientific">Rangifer tarandus platyrhynchus</name>
    <name type="common">Svalbard reindeer</name>
    <dbReference type="NCBI Taxonomy" id="3082113"/>
    <lineage>
        <taxon>Eukaryota</taxon>
        <taxon>Metazoa</taxon>
        <taxon>Chordata</taxon>
        <taxon>Craniata</taxon>
        <taxon>Vertebrata</taxon>
        <taxon>Euteleostomi</taxon>
        <taxon>Mammalia</taxon>
        <taxon>Eutheria</taxon>
        <taxon>Laurasiatheria</taxon>
        <taxon>Artiodactyla</taxon>
        <taxon>Ruminantia</taxon>
        <taxon>Pecora</taxon>
        <taxon>Cervidae</taxon>
        <taxon>Odocoileinae</taxon>
        <taxon>Rangifer</taxon>
    </lineage>
</organism>
<sequence>MTSANEKQEARERVEESSAWEESLHPGRQLPARLSPVYQLRLDIQVNLSTIQSSVATPSPVRSESQPRGDPAGKVLAEALGLVWWPEDSTRCWQLLALNRPCGYWADLDPRQRLGQKGGRDGSSGAHWACLVSSGEQCECVDTPRSPGHVFLEEFAE</sequence>
<protein>
    <submittedName>
        <fullName evidence="2">Uncharacterized protein</fullName>
    </submittedName>
</protein>
<gene>
    <name evidence="2" type="ORF">MRATA1EN1_LOCUS6529</name>
</gene>
<dbReference type="EMBL" id="OX459952">
    <property type="protein sequence ID" value="CAI9157567.1"/>
    <property type="molecule type" value="Genomic_DNA"/>
</dbReference>
<proteinExistence type="predicted"/>